<reference evidence="2 3" key="1">
    <citation type="journal article" date="2019" name="New Phytol.">
        <title>Comparative genomics reveals unique wood-decay strategies and fruiting body development in the Schizophyllaceae.</title>
        <authorList>
            <person name="Almasi E."/>
            <person name="Sahu N."/>
            <person name="Krizsan K."/>
            <person name="Balint B."/>
            <person name="Kovacs G.M."/>
            <person name="Kiss B."/>
            <person name="Cseklye J."/>
            <person name="Drula E."/>
            <person name="Henrissat B."/>
            <person name="Nagy I."/>
            <person name="Chovatia M."/>
            <person name="Adam C."/>
            <person name="LaButti K."/>
            <person name="Lipzen A."/>
            <person name="Riley R."/>
            <person name="Grigoriev I.V."/>
            <person name="Nagy L.G."/>
        </authorList>
    </citation>
    <scope>NUCLEOTIDE SEQUENCE [LARGE SCALE GENOMIC DNA]</scope>
    <source>
        <strain evidence="2 3">NL-1724</strain>
    </source>
</reference>
<evidence type="ECO:0000313" key="2">
    <source>
        <dbReference type="EMBL" id="TRM55637.1"/>
    </source>
</evidence>
<dbReference type="EMBL" id="VDMD01000106">
    <property type="protein sequence ID" value="TRM55637.1"/>
    <property type="molecule type" value="Genomic_DNA"/>
</dbReference>
<evidence type="ECO:0000256" key="1">
    <source>
        <dbReference type="SAM" id="MobiDB-lite"/>
    </source>
</evidence>
<evidence type="ECO:0008006" key="4">
    <source>
        <dbReference type="Google" id="ProtNLM"/>
    </source>
</evidence>
<proteinExistence type="predicted"/>
<feature type="region of interest" description="Disordered" evidence="1">
    <location>
        <begin position="458"/>
        <end position="516"/>
    </location>
</feature>
<accession>A0A550BSW5</accession>
<protein>
    <recommendedName>
        <fullName evidence="4">F-box domain-containing protein</fullName>
    </recommendedName>
</protein>
<dbReference type="AlphaFoldDB" id="A0A550BSW5"/>
<feature type="compositionally biased region" description="Polar residues" evidence="1">
    <location>
        <begin position="470"/>
        <end position="481"/>
    </location>
</feature>
<keyword evidence="3" id="KW-1185">Reference proteome</keyword>
<sequence length="516" mass="57102">MATGEALALQEILGEVCQYLAPGDLCRAARISSSWETVACAFIWSSLPDLDPLLNLTPSYSREWSVNYQWDAPRGHTILVLRLALTIEQWSNVLGRSRFVKEIVLPHRRTFIDEAIHDALLNNPLELSLLPALQTVTITTPAHHARRFTAQMPSSLAEHPVNRQVRRSPAEIMEITDAFPQAARLVVGWHGFSLYLHALHVHGQPLEVIHGVLNRRSGISWHVDELSIQPVDGDLTPAEFDDLLLSIPQLFPSLRMLFVVVDAFQDSETWSLTLAALQMLSGLYELHILKIEVPLYNRLTDSDWEVAVQSWPRLDTLSILPRTPFHASWTPHPMHTFCTLRALLTIVVAWPGMVDLGLPGVDCRKLPSPAQVQEALSQSASSAGFYLCDLDVDDSPLGLDNRDALADLLRLLFPNLESIFYGNYPHEYRMSSEGEPRGLYLEGWDKVCVRPVASRAGSTAATSAGVPGRTTLTTSASSGSCSKERGGSGGNEDSEQSAGMARSVRPDERLRRGAQE</sequence>
<name>A0A550BSW5_9AGAR</name>
<dbReference type="OrthoDB" id="10654017at2759"/>
<evidence type="ECO:0000313" key="3">
    <source>
        <dbReference type="Proteomes" id="UP000320762"/>
    </source>
</evidence>
<feature type="compositionally biased region" description="Basic and acidic residues" evidence="1">
    <location>
        <begin position="504"/>
        <end position="516"/>
    </location>
</feature>
<organism evidence="2 3">
    <name type="scientific">Schizophyllum amplum</name>
    <dbReference type="NCBI Taxonomy" id="97359"/>
    <lineage>
        <taxon>Eukaryota</taxon>
        <taxon>Fungi</taxon>
        <taxon>Dikarya</taxon>
        <taxon>Basidiomycota</taxon>
        <taxon>Agaricomycotina</taxon>
        <taxon>Agaricomycetes</taxon>
        <taxon>Agaricomycetidae</taxon>
        <taxon>Agaricales</taxon>
        <taxon>Schizophyllaceae</taxon>
        <taxon>Schizophyllum</taxon>
    </lineage>
</organism>
<gene>
    <name evidence="2" type="ORF">BD626DRAFT_542071</name>
</gene>
<comment type="caution">
    <text evidence="2">The sequence shown here is derived from an EMBL/GenBank/DDBJ whole genome shotgun (WGS) entry which is preliminary data.</text>
</comment>
<dbReference type="Proteomes" id="UP000320762">
    <property type="component" value="Unassembled WGS sequence"/>
</dbReference>